<feature type="transmembrane region" description="Helical" evidence="1">
    <location>
        <begin position="36"/>
        <end position="57"/>
    </location>
</feature>
<dbReference type="GeneID" id="90590496"/>
<proteinExistence type="predicted"/>
<keyword evidence="1" id="KW-1133">Transmembrane helix</keyword>
<dbReference type="PANTHER" id="PTHR42204">
    <property type="entry name" value="INTEGRAL MEMBRANE PROTEIN"/>
    <property type="match status" value="1"/>
</dbReference>
<dbReference type="InterPro" id="IPR002823">
    <property type="entry name" value="DUF112_TM"/>
</dbReference>
<reference evidence="3 4" key="1">
    <citation type="submission" date="2022-09" db="EMBL/GenBank/DDBJ databases">
        <title>Xylan utilization by haloarchaea-nanohaloarchaea associations.</title>
        <authorList>
            <person name="Yakimov M."/>
        </authorList>
    </citation>
    <scope>NUCLEOTIDE SEQUENCE [LARGE SCALE GENOMIC DNA]</scope>
    <source>
        <strain evidence="3 4">SVXNc</strain>
    </source>
</reference>
<dbReference type="PANTHER" id="PTHR42204:SF1">
    <property type="entry name" value="INTEGRAL MEMBRANE PROTEIN"/>
    <property type="match status" value="1"/>
</dbReference>
<evidence type="ECO:0000259" key="2">
    <source>
        <dbReference type="Pfam" id="PF01970"/>
    </source>
</evidence>
<feature type="transmembrane region" description="Helical" evidence="1">
    <location>
        <begin position="253"/>
        <end position="275"/>
    </location>
</feature>
<protein>
    <submittedName>
        <fullName evidence="3">Tripartite tricarboxylate transporter (TTT) class transporter</fullName>
    </submittedName>
</protein>
<feature type="transmembrane region" description="Helical" evidence="1">
    <location>
        <begin position="6"/>
        <end position="24"/>
    </location>
</feature>
<name>A0ABY8CK91_9ARCH</name>
<dbReference type="EMBL" id="CP104395">
    <property type="protein sequence ID" value="WEL20049.1"/>
    <property type="molecule type" value="Genomic_DNA"/>
</dbReference>
<sequence length="394" mass="41952">MIEYLAATVLGVAFGVFTGLVPGIHSNTVVFVSMPFYFRYSPSLMAYMSFIAAVSVAHTFHDFLPSIFFGLAEAETALAALPGPRMAAQGRGLEAFARTVSGGLYTVTGFLVLAPVLFLVVEPLYGFLSTYMFYILVFFLGFAVFRSENMFASVTIVALSGLLGVLTFNSNVNQSYALMPVFSGLFSAPAIVKGISNELNLPEQRKNLETDFDLPGVSTGFLSGLAAGLLPGIGSAISTSFFSPLIEEENQFLTAMGAVNTADIFFSFVALMMIGKSRSGASVALNYLSSFNYAQAVFLIGVSVFAAGLSGFTVFRVAKYFLKVVDGFKFAHILSATGLTVLGVSFYLTGVLGILILLTSSMIGYAASIKGERKSCMAVLIVPAMKFYATGLIV</sequence>
<feature type="transmembrane region" description="Helical" evidence="1">
    <location>
        <begin position="95"/>
        <end position="118"/>
    </location>
</feature>
<gene>
    <name evidence="3" type="ORF">SVXNc_1058</name>
</gene>
<feature type="transmembrane region" description="Helical" evidence="1">
    <location>
        <begin position="296"/>
        <end position="318"/>
    </location>
</feature>
<organism evidence="3 4">
    <name type="scientific">Candidatus Nanohalococcus occultus</name>
    <dbReference type="NCBI Taxonomy" id="2978047"/>
    <lineage>
        <taxon>Archaea</taxon>
        <taxon>Candidatus Nanohalarchaeota</taxon>
        <taxon>Candidatus Nanohalarchaeota incertae sedis</taxon>
        <taxon>Candidatus Nanohalococcus</taxon>
    </lineage>
</organism>
<evidence type="ECO:0000313" key="3">
    <source>
        <dbReference type="EMBL" id="WEL20049.1"/>
    </source>
</evidence>
<accession>A0ABY8CK91</accession>
<evidence type="ECO:0000256" key="1">
    <source>
        <dbReference type="SAM" id="Phobius"/>
    </source>
</evidence>
<feature type="transmembrane region" description="Helical" evidence="1">
    <location>
        <begin position="124"/>
        <end position="145"/>
    </location>
</feature>
<evidence type="ECO:0000313" key="4">
    <source>
        <dbReference type="Proteomes" id="UP001218034"/>
    </source>
</evidence>
<dbReference type="Pfam" id="PF01970">
    <property type="entry name" value="TctA"/>
    <property type="match status" value="1"/>
</dbReference>
<feature type="transmembrane region" description="Helical" evidence="1">
    <location>
        <begin position="150"/>
        <end position="168"/>
    </location>
</feature>
<feature type="transmembrane region" description="Helical" evidence="1">
    <location>
        <begin position="330"/>
        <end position="363"/>
    </location>
</feature>
<dbReference type="Proteomes" id="UP001218034">
    <property type="component" value="Chromosome"/>
</dbReference>
<feature type="domain" description="DUF112" evidence="2">
    <location>
        <begin position="5"/>
        <end position="370"/>
    </location>
</feature>
<feature type="transmembrane region" description="Helical" evidence="1">
    <location>
        <begin position="375"/>
        <end position="393"/>
    </location>
</feature>
<dbReference type="RefSeq" id="WP_347721876.1">
    <property type="nucleotide sequence ID" value="NZ_CP104395.1"/>
</dbReference>
<feature type="transmembrane region" description="Helical" evidence="1">
    <location>
        <begin position="212"/>
        <end position="233"/>
    </location>
</feature>
<keyword evidence="1" id="KW-0472">Membrane</keyword>
<keyword evidence="1" id="KW-0812">Transmembrane</keyword>
<keyword evidence="4" id="KW-1185">Reference proteome</keyword>